<evidence type="ECO:0000256" key="1">
    <source>
        <dbReference type="SAM" id="MobiDB-lite"/>
    </source>
</evidence>
<keyword evidence="2" id="KW-1133">Transmembrane helix</keyword>
<reference evidence="3 4" key="1">
    <citation type="submission" date="2015-08" db="EMBL/GenBank/DDBJ databases">
        <title>Next Generation Sequencing and Analysis of the Genome of Puccinia sorghi L Schw, the Causal Agent of Maize Common Rust.</title>
        <authorList>
            <person name="Rochi L."/>
            <person name="Burguener G."/>
            <person name="Darino M."/>
            <person name="Turjanski A."/>
            <person name="Kreff E."/>
            <person name="Dieguez M.J."/>
            <person name="Sacco F."/>
        </authorList>
    </citation>
    <scope>NUCLEOTIDE SEQUENCE [LARGE SCALE GENOMIC DNA]</scope>
    <source>
        <strain evidence="3 4">RO10H11247</strain>
    </source>
</reference>
<organism evidence="3 4">
    <name type="scientific">Puccinia sorghi</name>
    <dbReference type="NCBI Taxonomy" id="27349"/>
    <lineage>
        <taxon>Eukaryota</taxon>
        <taxon>Fungi</taxon>
        <taxon>Dikarya</taxon>
        <taxon>Basidiomycota</taxon>
        <taxon>Pucciniomycotina</taxon>
        <taxon>Pucciniomycetes</taxon>
        <taxon>Pucciniales</taxon>
        <taxon>Pucciniaceae</taxon>
        <taxon>Puccinia</taxon>
    </lineage>
</organism>
<dbReference type="AlphaFoldDB" id="A0A0L6UX10"/>
<proteinExistence type="predicted"/>
<name>A0A0L6UX10_9BASI</name>
<feature type="transmembrane region" description="Helical" evidence="2">
    <location>
        <begin position="48"/>
        <end position="66"/>
    </location>
</feature>
<keyword evidence="4" id="KW-1185">Reference proteome</keyword>
<gene>
    <name evidence="3" type="ORF">VP01_35g4</name>
</gene>
<evidence type="ECO:0000256" key="2">
    <source>
        <dbReference type="SAM" id="Phobius"/>
    </source>
</evidence>
<evidence type="ECO:0000313" key="4">
    <source>
        <dbReference type="Proteomes" id="UP000037035"/>
    </source>
</evidence>
<accession>A0A0L6UX10</accession>
<dbReference type="Proteomes" id="UP000037035">
    <property type="component" value="Unassembled WGS sequence"/>
</dbReference>
<feature type="region of interest" description="Disordered" evidence="1">
    <location>
        <begin position="324"/>
        <end position="369"/>
    </location>
</feature>
<comment type="caution">
    <text evidence="3">The sequence shown here is derived from an EMBL/GenBank/DDBJ whole genome shotgun (WGS) entry which is preliminary data.</text>
</comment>
<sequence length="383" mass="42263">MLWPAAVYNKYLSSKYLGGYGKVLGQLAGAKMMCVGTNGGVCGCIRTCLFLVFFFVCFSLVVLGYSSSSKAHTHTSMQRVDGGGSRGEIGKCDFKASWLGDVGVLSHLLSLGKTNTMERILYRRSTINYVEEDFFFDLLSVQQSDIFIIIRRHPFAQKKNKRMALYLQRVCIYKMGGLHLSPSRTDLSATVFFLGEPRWLAMRGRSGATTDCMRSWSDPLADPRGSFPDEEAAGPNWGQAQFGRDVKVFKRQYVEIYIVINTFIVLSPTHSLASAGIKSPIRIEIGRRRLPLTTGGFSTYIKILPPFSTSSKITILKYTKPLFNNPSTPQKMPHPILPQGRGPGPSDGESGVDMHVAEGPLPDVPPPQVDRISTVLGFKDGIS</sequence>
<keyword evidence="2" id="KW-0472">Membrane</keyword>
<dbReference type="EMBL" id="LAVV01008613">
    <property type="protein sequence ID" value="KNZ52370.1"/>
    <property type="molecule type" value="Genomic_DNA"/>
</dbReference>
<dbReference type="VEuPathDB" id="FungiDB:VP01_35g4"/>
<keyword evidence="2" id="KW-0812">Transmembrane</keyword>
<evidence type="ECO:0000313" key="3">
    <source>
        <dbReference type="EMBL" id="KNZ52370.1"/>
    </source>
</evidence>
<protein>
    <submittedName>
        <fullName evidence="3">Uncharacterized protein</fullName>
    </submittedName>
</protein>